<evidence type="ECO:0000313" key="3">
    <source>
        <dbReference type="Proteomes" id="UP000237105"/>
    </source>
</evidence>
<gene>
    <name evidence="2" type="ORF">PanWU01x14_181040</name>
</gene>
<reference evidence="3" key="1">
    <citation type="submission" date="2016-06" db="EMBL/GenBank/DDBJ databases">
        <title>Parallel loss of symbiosis genes in relatives of nitrogen-fixing non-legume Parasponia.</title>
        <authorList>
            <person name="Van Velzen R."/>
            <person name="Holmer R."/>
            <person name="Bu F."/>
            <person name="Rutten L."/>
            <person name="Van Zeijl A."/>
            <person name="Liu W."/>
            <person name="Santuari L."/>
            <person name="Cao Q."/>
            <person name="Sharma T."/>
            <person name="Shen D."/>
            <person name="Roswanjaya Y."/>
            <person name="Wardhani T."/>
            <person name="Kalhor M.S."/>
            <person name="Jansen J."/>
            <person name="Van den Hoogen J."/>
            <person name="Gungor B."/>
            <person name="Hartog M."/>
            <person name="Hontelez J."/>
            <person name="Verver J."/>
            <person name="Yang W.-C."/>
            <person name="Schijlen E."/>
            <person name="Repin R."/>
            <person name="Schilthuizen M."/>
            <person name="Schranz E."/>
            <person name="Heidstra R."/>
            <person name="Miyata K."/>
            <person name="Fedorova E."/>
            <person name="Kohlen W."/>
            <person name="Bisseling T."/>
            <person name="Smit S."/>
            <person name="Geurts R."/>
        </authorList>
    </citation>
    <scope>NUCLEOTIDE SEQUENCE [LARGE SCALE GENOMIC DNA]</scope>
    <source>
        <strain evidence="3">cv. WU1-14</strain>
    </source>
</reference>
<comment type="caution">
    <text evidence="2">The sequence shown here is derived from an EMBL/GenBank/DDBJ whole genome shotgun (WGS) entry which is preliminary data.</text>
</comment>
<accession>A0A2P5C638</accession>
<proteinExistence type="predicted"/>
<sequence>MAGEDGRSRHITDDHWSAKALWAAMDSLEKKLEAKFDDLACNFRQALVPTYLGNTVARNERRPQNREPVRPSVHIGILP</sequence>
<dbReference type="Proteomes" id="UP000237105">
    <property type="component" value="Unassembled WGS sequence"/>
</dbReference>
<evidence type="ECO:0000313" key="2">
    <source>
        <dbReference type="EMBL" id="PON56536.1"/>
    </source>
</evidence>
<organism evidence="2 3">
    <name type="scientific">Parasponia andersonii</name>
    <name type="common">Sponia andersonii</name>
    <dbReference type="NCBI Taxonomy" id="3476"/>
    <lineage>
        <taxon>Eukaryota</taxon>
        <taxon>Viridiplantae</taxon>
        <taxon>Streptophyta</taxon>
        <taxon>Embryophyta</taxon>
        <taxon>Tracheophyta</taxon>
        <taxon>Spermatophyta</taxon>
        <taxon>Magnoliopsida</taxon>
        <taxon>eudicotyledons</taxon>
        <taxon>Gunneridae</taxon>
        <taxon>Pentapetalae</taxon>
        <taxon>rosids</taxon>
        <taxon>fabids</taxon>
        <taxon>Rosales</taxon>
        <taxon>Cannabaceae</taxon>
        <taxon>Parasponia</taxon>
    </lineage>
</organism>
<keyword evidence="3" id="KW-1185">Reference proteome</keyword>
<protein>
    <submittedName>
        <fullName evidence="2">Uncharacterized protein</fullName>
    </submittedName>
</protein>
<name>A0A2P5C638_PARAD</name>
<dbReference type="EMBL" id="JXTB01000170">
    <property type="protein sequence ID" value="PON56536.1"/>
    <property type="molecule type" value="Genomic_DNA"/>
</dbReference>
<feature type="compositionally biased region" description="Basic and acidic residues" evidence="1">
    <location>
        <begin position="58"/>
        <end position="69"/>
    </location>
</feature>
<evidence type="ECO:0000256" key="1">
    <source>
        <dbReference type="SAM" id="MobiDB-lite"/>
    </source>
</evidence>
<feature type="region of interest" description="Disordered" evidence="1">
    <location>
        <begin position="58"/>
        <end position="79"/>
    </location>
</feature>
<dbReference type="AlphaFoldDB" id="A0A2P5C638"/>